<feature type="compositionally biased region" description="Basic and acidic residues" evidence="1">
    <location>
        <begin position="49"/>
        <end position="70"/>
    </location>
</feature>
<dbReference type="Proteomes" id="UP000198744">
    <property type="component" value="Unassembled WGS sequence"/>
</dbReference>
<sequence length="100" mass="11182">MKKMVSIGIAVLLVAGLATSAFAFGPDWGGRRHYDYRPGYAHQWKHSGHGYEGDKQGRHTREQHYRHQEPSYRSGAGIALPLVPLPGISFWFPGISVNIH</sequence>
<feature type="region of interest" description="Disordered" evidence="1">
    <location>
        <begin position="47"/>
        <end position="70"/>
    </location>
</feature>
<organism evidence="3 4">
    <name type="scientific">Syntrophus gentianae</name>
    <dbReference type="NCBI Taxonomy" id="43775"/>
    <lineage>
        <taxon>Bacteria</taxon>
        <taxon>Pseudomonadati</taxon>
        <taxon>Thermodesulfobacteriota</taxon>
        <taxon>Syntrophia</taxon>
        <taxon>Syntrophales</taxon>
        <taxon>Syntrophaceae</taxon>
        <taxon>Syntrophus</taxon>
    </lineage>
</organism>
<evidence type="ECO:0000313" key="4">
    <source>
        <dbReference type="Proteomes" id="UP000198744"/>
    </source>
</evidence>
<feature type="signal peptide" evidence="2">
    <location>
        <begin position="1"/>
        <end position="23"/>
    </location>
</feature>
<proteinExistence type="predicted"/>
<name>A0A1H7UCI7_9BACT</name>
<accession>A0A1H7UCI7</accession>
<dbReference type="AlphaFoldDB" id="A0A1H7UCI7"/>
<gene>
    <name evidence="3" type="ORF">SAMN04489760_101105</name>
</gene>
<reference evidence="3 4" key="1">
    <citation type="submission" date="2016-10" db="EMBL/GenBank/DDBJ databases">
        <authorList>
            <person name="de Groot N.N."/>
        </authorList>
    </citation>
    <scope>NUCLEOTIDE SEQUENCE [LARGE SCALE GENOMIC DNA]</scope>
    <source>
        <strain evidence="3 4">DSM 8423</strain>
    </source>
</reference>
<evidence type="ECO:0000313" key="3">
    <source>
        <dbReference type="EMBL" id="SEL94671.1"/>
    </source>
</evidence>
<dbReference type="EMBL" id="FOBS01000001">
    <property type="protein sequence ID" value="SEL94671.1"/>
    <property type="molecule type" value="Genomic_DNA"/>
</dbReference>
<keyword evidence="4" id="KW-1185">Reference proteome</keyword>
<evidence type="ECO:0000256" key="1">
    <source>
        <dbReference type="SAM" id="MobiDB-lite"/>
    </source>
</evidence>
<evidence type="ECO:0000256" key="2">
    <source>
        <dbReference type="SAM" id="SignalP"/>
    </source>
</evidence>
<protein>
    <submittedName>
        <fullName evidence="3">Uncharacterized protein</fullName>
    </submittedName>
</protein>
<keyword evidence="2" id="KW-0732">Signal</keyword>
<dbReference type="RefSeq" id="WP_093881820.1">
    <property type="nucleotide sequence ID" value="NZ_FOBS01000001.1"/>
</dbReference>
<feature type="chain" id="PRO_5011662923" evidence="2">
    <location>
        <begin position="24"/>
        <end position="100"/>
    </location>
</feature>